<protein>
    <submittedName>
        <fullName evidence="1">Uncharacterized protein</fullName>
    </submittedName>
</protein>
<organism evidence="1 2">
    <name type="scientific">Myxococcus fulvus (strain ATCC BAA-855 / HW-1)</name>
    <dbReference type="NCBI Taxonomy" id="483219"/>
    <lineage>
        <taxon>Bacteria</taxon>
        <taxon>Pseudomonadati</taxon>
        <taxon>Myxococcota</taxon>
        <taxon>Myxococcia</taxon>
        <taxon>Myxococcales</taxon>
        <taxon>Cystobacterineae</taxon>
        <taxon>Myxococcaceae</taxon>
        <taxon>Myxococcus</taxon>
    </lineage>
</organism>
<dbReference type="Proteomes" id="UP000000488">
    <property type="component" value="Chromosome"/>
</dbReference>
<dbReference type="AlphaFoldDB" id="F8C6M2"/>
<dbReference type="KEGG" id="mfu:LILAB_18545"/>
<gene>
    <name evidence="1" type="ordered locus">LILAB_18545</name>
</gene>
<sequence>MPATRLHNGVLPEPIKVLEDMIVAAGTTIVRIAFAHSFFVSIDAVRARTPYFPNVARKSRQHYPGLDKGATAIWQGREVELDFNHWAQSAWQKYTGRQIARKSGYGVRHIWGHPWDPNAYTAGWNLCYMPFWVGMLTEEQHPHPLLERAIRQASFDLFFREQPVCDPPAFVGDQGLDLVEFLGDQPILLLTRSARPMGVKPAAIAASIAGDDPRATVRSLRKAANKSWTSLQAAARELLGEPHTPFNSPNVRSTAKSTVRRMAKATGLSLPALRDLLDSMT</sequence>
<name>F8C6M2_MYXFH</name>
<evidence type="ECO:0000313" key="2">
    <source>
        <dbReference type="Proteomes" id="UP000000488"/>
    </source>
</evidence>
<dbReference type="HOGENOM" id="CLU_989811_0_0_7"/>
<accession>F8C6M2</accession>
<proteinExistence type="predicted"/>
<evidence type="ECO:0000313" key="1">
    <source>
        <dbReference type="EMBL" id="AEI65611.1"/>
    </source>
</evidence>
<reference evidence="1 2" key="1">
    <citation type="journal article" date="2011" name="J. Bacteriol.">
        <title>Genome sequence of the halotolerant marine bacterium Myxococcus fulvus HW-1.</title>
        <authorList>
            <person name="Li Z.F."/>
            <person name="Li X."/>
            <person name="Liu H."/>
            <person name="Liu X."/>
            <person name="Han K."/>
            <person name="Wu Z.H."/>
            <person name="Hu W."/>
            <person name="Li F.F."/>
            <person name="Li Y.Z."/>
        </authorList>
    </citation>
    <scope>NUCLEOTIDE SEQUENCE [LARGE SCALE GENOMIC DNA]</scope>
    <source>
        <strain evidence="2">ATCC BAA-855 / HW-1</strain>
    </source>
</reference>
<dbReference type="EMBL" id="CP002830">
    <property type="protein sequence ID" value="AEI65611.1"/>
    <property type="molecule type" value="Genomic_DNA"/>
</dbReference>